<dbReference type="InterPro" id="IPR050348">
    <property type="entry name" value="Protein-Tyr_Phosphatase"/>
</dbReference>
<feature type="domain" description="Tyrosine-protein phosphatase" evidence="3">
    <location>
        <begin position="608"/>
        <end position="870"/>
    </location>
</feature>
<dbReference type="PANTHER" id="PTHR19134:SF449">
    <property type="entry name" value="TYROSINE-PROTEIN PHOSPHATASE 1"/>
    <property type="match status" value="1"/>
</dbReference>
<dbReference type="InterPro" id="IPR029021">
    <property type="entry name" value="Prot-tyrosine_phosphatase-like"/>
</dbReference>
<evidence type="ECO:0000256" key="2">
    <source>
        <dbReference type="SAM" id="Phobius"/>
    </source>
</evidence>
<evidence type="ECO:0000313" key="5">
    <source>
        <dbReference type="Proteomes" id="UP000095280"/>
    </source>
</evidence>
<name>A0A1I8IC38_9PLAT</name>
<keyword evidence="2" id="KW-0472">Membrane</keyword>
<accession>A0A1I8IC38</accession>
<keyword evidence="5" id="KW-1185">Reference proteome</keyword>
<dbReference type="Pfam" id="PF00102">
    <property type="entry name" value="Y_phosphatase"/>
    <property type="match status" value="1"/>
</dbReference>
<dbReference type="Proteomes" id="UP000095280">
    <property type="component" value="Unplaced"/>
</dbReference>
<dbReference type="SUPFAM" id="SSF52799">
    <property type="entry name" value="(Phosphotyrosine protein) phosphatases II"/>
    <property type="match status" value="1"/>
</dbReference>
<evidence type="ECO:0000256" key="1">
    <source>
        <dbReference type="SAM" id="MobiDB-lite"/>
    </source>
</evidence>
<dbReference type="InterPro" id="IPR003595">
    <property type="entry name" value="Tyr_Pase_cat"/>
</dbReference>
<dbReference type="InterPro" id="IPR016130">
    <property type="entry name" value="Tyr_Pase_AS"/>
</dbReference>
<dbReference type="InterPro" id="IPR000242">
    <property type="entry name" value="PTP_cat"/>
</dbReference>
<protein>
    <submittedName>
        <fullName evidence="6">Protein-tyrosine-phosphatase</fullName>
    </submittedName>
</protein>
<dbReference type="PROSITE" id="PS00383">
    <property type="entry name" value="TYR_PHOSPHATASE_1"/>
    <property type="match status" value="1"/>
</dbReference>
<dbReference type="Gene3D" id="3.90.190.10">
    <property type="entry name" value="Protein tyrosine phosphatase superfamily"/>
    <property type="match status" value="1"/>
</dbReference>
<dbReference type="InterPro" id="IPR000387">
    <property type="entry name" value="Tyr_Pase_dom"/>
</dbReference>
<reference evidence="6" key="1">
    <citation type="submission" date="2016-11" db="UniProtKB">
        <authorList>
            <consortium name="WormBaseParasite"/>
        </authorList>
    </citation>
    <scope>IDENTIFICATION</scope>
</reference>
<dbReference type="PANTHER" id="PTHR19134">
    <property type="entry name" value="RECEPTOR-TYPE TYROSINE-PROTEIN PHOSPHATASE"/>
    <property type="match status" value="1"/>
</dbReference>
<dbReference type="PROSITE" id="PS50056">
    <property type="entry name" value="TYR_PHOSPHATASE_2"/>
    <property type="match status" value="1"/>
</dbReference>
<evidence type="ECO:0000259" key="3">
    <source>
        <dbReference type="PROSITE" id="PS50055"/>
    </source>
</evidence>
<feature type="region of interest" description="Disordered" evidence="1">
    <location>
        <begin position="177"/>
        <end position="199"/>
    </location>
</feature>
<feature type="transmembrane region" description="Helical" evidence="2">
    <location>
        <begin position="534"/>
        <end position="559"/>
    </location>
</feature>
<dbReference type="CDD" id="cd00047">
    <property type="entry name" value="PTPc"/>
    <property type="match status" value="1"/>
</dbReference>
<dbReference type="WBParaSite" id="maker-uti_cns_0011246-snap-gene-0.2-mRNA-1">
    <property type="protein sequence ID" value="maker-uti_cns_0011246-snap-gene-0.2-mRNA-1"/>
    <property type="gene ID" value="maker-uti_cns_0011246-snap-gene-0.2"/>
</dbReference>
<dbReference type="AlphaFoldDB" id="A0A1I8IC38"/>
<evidence type="ECO:0000313" key="6">
    <source>
        <dbReference type="WBParaSite" id="maker-uti_cns_0011246-snap-gene-0.2-mRNA-1"/>
    </source>
</evidence>
<keyword evidence="2" id="KW-0812">Transmembrane</keyword>
<dbReference type="PROSITE" id="PS50055">
    <property type="entry name" value="TYR_PHOSPHATASE_PTP"/>
    <property type="match status" value="1"/>
</dbReference>
<dbReference type="SMART" id="SM00404">
    <property type="entry name" value="PTPc_motif"/>
    <property type="match status" value="1"/>
</dbReference>
<dbReference type="PRINTS" id="PR00700">
    <property type="entry name" value="PRTYPHPHTASE"/>
</dbReference>
<organism evidence="5 6">
    <name type="scientific">Macrostomum lignano</name>
    <dbReference type="NCBI Taxonomy" id="282301"/>
    <lineage>
        <taxon>Eukaryota</taxon>
        <taxon>Metazoa</taxon>
        <taxon>Spiralia</taxon>
        <taxon>Lophotrochozoa</taxon>
        <taxon>Platyhelminthes</taxon>
        <taxon>Rhabditophora</taxon>
        <taxon>Macrostomorpha</taxon>
        <taxon>Macrostomida</taxon>
        <taxon>Macrostomidae</taxon>
        <taxon>Macrostomum</taxon>
    </lineage>
</organism>
<keyword evidence="2" id="KW-1133">Transmembrane helix</keyword>
<dbReference type="SMART" id="SM00194">
    <property type="entry name" value="PTPc"/>
    <property type="match status" value="1"/>
</dbReference>
<proteinExistence type="predicted"/>
<sequence length="870" mass="96796">DVRPVVNLTINDSGGDGGQGHGAKERAGTARLSEGVGELVTFEAGACPGIHVSRTVFLRASLLSCPIQSRTVQEFVVWSSAAQELMARTSFWKTLESLPDDSGQPDLIWEASICCRRVPGASETGSRPVHFQVTVQAGLVLEVVTDIRFLEAKFRLVPDRLQRRFWLRHRPYEAGQRSSMAESTAADAGPSNSRSLMRGKGRRGRATMALQQALACSRRPLLAARRMFRCPIADSPKRVVDGAAGHFLVGQQETDWVDIRLKVDGFDGSRARQPGKGPERFSLSAIEVVEAGFCSGMLDHRLEEGAVDPKEQGAVPAPFPVRKGADDCCSALHLVLGRRRQHSVLAGLRSTRRKSAHFSIRWRASWMRSKMARTSSGGPQGDVVGIPAVFNFWRRELRPGVDVKGPGSRCASSEKRLEPRRASIVGQMKEKSRFSAVQATLLARVQTVDFSAKFAFGEITAVVVVIDRIVGEARLAVFTLNLRKHFCEIIFYNLMPGFEYNLTYWAVYKNQASEVQWASVRTTPEPEVRVSSSLLAVGLTGTMLFLAIAVVGVTASLFLRRHFLGMGASGGRLESRDIPMQRLESLGVAVEEFGFYAASMLRDSELGVHQQFEEMREECAALEHYKFTCDAAVEDCNRAKNRYTDILPYDHTRVTLESDYEGPGLAPDDYINANYIRGLDRQREFIASQGPLPGTLDDHWRMIYQHKVTLIITLTQCLEGEKKKCERFWPVTVGQSEYYDDIKVVLDSESSLGTYTVRKMLVTCSADRNQTEPLQVVQLFYLGWADYNVPNVDDLADFLAQMRSYAPKLRRSDDEPPILVHCSAGVGRTGTLIALDILVRSLELRGAKTINVFETVMQLRACRKLMVQTK</sequence>
<evidence type="ECO:0000259" key="4">
    <source>
        <dbReference type="PROSITE" id="PS50056"/>
    </source>
</evidence>
<feature type="domain" description="Tyrosine specific protein phosphatases" evidence="4">
    <location>
        <begin position="796"/>
        <end position="870"/>
    </location>
</feature>
<dbReference type="GO" id="GO:0004725">
    <property type="term" value="F:protein tyrosine phosphatase activity"/>
    <property type="evidence" value="ECO:0007669"/>
    <property type="project" value="InterPro"/>
</dbReference>